<dbReference type="AlphaFoldDB" id="A0A964TG08"/>
<comment type="caution">
    <text evidence="1">The sequence shown here is derived from an EMBL/GenBank/DDBJ whole genome shotgun (WGS) entry which is preliminary data.</text>
</comment>
<name>A0A964TG08_9FLAO</name>
<dbReference type="Proteomes" id="UP000667650">
    <property type="component" value="Unassembled WGS sequence"/>
</dbReference>
<evidence type="ECO:0000313" key="1">
    <source>
        <dbReference type="EMBL" id="NAY93436.1"/>
    </source>
</evidence>
<proteinExistence type="predicted"/>
<dbReference type="RefSeq" id="WP_166524846.1">
    <property type="nucleotide sequence ID" value="NZ_JAAABI010000011.1"/>
</dbReference>
<protein>
    <recommendedName>
        <fullName evidence="3">Lipocalin-like domain-containing protein</fullName>
    </recommendedName>
</protein>
<gene>
    <name evidence="1" type="ORF">GTQ34_16110</name>
</gene>
<dbReference type="EMBL" id="JAAABI010000011">
    <property type="protein sequence ID" value="NAY93436.1"/>
    <property type="molecule type" value="Genomic_DNA"/>
</dbReference>
<sequence length="127" mass="14551">MKNLILHICVLFSIAAFSQEKSADEITKQVKIDLIGYWEKSPAGQDGEKYLVQKQDDLLYLNIGKFQNGKLEFVVSDKIRLEVVQGKTIKLKNFHLENNGISELIFLDSTKLILKNGNTLSEYKKFK</sequence>
<organism evidence="1 2">
    <name type="scientific">Flagellimonas ochracea</name>
    <dbReference type="NCBI Taxonomy" id="2696472"/>
    <lineage>
        <taxon>Bacteria</taxon>
        <taxon>Pseudomonadati</taxon>
        <taxon>Bacteroidota</taxon>
        <taxon>Flavobacteriia</taxon>
        <taxon>Flavobacteriales</taxon>
        <taxon>Flavobacteriaceae</taxon>
        <taxon>Flagellimonas</taxon>
    </lineage>
</organism>
<evidence type="ECO:0008006" key="3">
    <source>
        <dbReference type="Google" id="ProtNLM"/>
    </source>
</evidence>
<evidence type="ECO:0000313" key="2">
    <source>
        <dbReference type="Proteomes" id="UP000667650"/>
    </source>
</evidence>
<keyword evidence="2" id="KW-1185">Reference proteome</keyword>
<reference evidence="1" key="1">
    <citation type="submission" date="2020-01" db="EMBL/GenBank/DDBJ databases">
        <title>Muricauda ochracea sp. nov., isolated from a tidal flat of Garorim bay in Korea.</title>
        <authorList>
            <person name="Kim D."/>
            <person name="Yoo Y."/>
            <person name="Kim J.-J."/>
        </authorList>
    </citation>
    <scope>NUCLEOTIDE SEQUENCE</scope>
    <source>
        <strain evidence="1">JGD-17</strain>
    </source>
</reference>
<accession>A0A964TG08</accession>